<evidence type="ECO:0000256" key="4">
    <source>
        <dbReference type="ARBA" id="ARBA00022741"/>
    </source>
</evidence>
<evidence type="ECO:0000256" key="2">
    <source>
        <dbReference type="ARBA" id="ARBA00012906"/>
    </source>
</evidence>
<keyword evidence="6" id="KW-0067">ATP-binding</keyword>
<dbReference type="InterPro" id="IPR003136">
    <property type="entry name" value="Cytidylate_kin"/>
</dbReference>
<dbReference type="AlphaFoldDB" id="X1W1H5"/>
<organism evidence="10">
    <name type="scientific">marine sediment metagenome</name>
    <dbReference type="NCBI Taxonomy" id="412755"/>
    <lineage>
        <taxon>unclassified sequences</taxon>
        <taxon>metagenomes</taxon>
        <taxon>ecological metagenomes</taxon>
    </lineage>
</organism>
<dbReference type="GO" id="GO:0005524">
    <property type="term" value="F:ATP binding"/>
    <property type="evidence" value="ECO:0007669"/>
    <property type="project" value="UniProtKB-KW"/>
</dbReference>
<dbReference type="GO" id="GO:0036431">
    <property type="term" value="F:dCMP kinase activity"/>
    <property type="evidence" value="ECO:0007669"/>
    <property type="project" value="InterPro"/>
</dbReference>
<sequence length="138" mass="16022">IRTHRVNNFVSPISAIPEVREWMVEKQREVAEGKNVVCEGRDIGTVVFSDAQVKIYMQADLKMRAQRRQKELDVKNIKTDLDKVIENLKFRDKYDSSREHSPLKKAADAIVVDTTNITIEQEVDLVEKIVRERLDKNT</sequence>
<dbReference type="InterPro" id="IPR027417">
    <property type="entry name" value="P-loop_NTPase"/>
</dbReference>
<reference evidence="10" key="1">
    <citation type="journal article" date="2014" name="Front. Microbiol.">
        <title>High frequency of phylogenetically diverse reductive dehalogenase-homologous genes in deep subseafloor sedimentary metagenomes.</title>
        <authorList>
            <person name="Kawai M."/>
            <person name="Futagami T."/>
            <person name="Toyoda A."/>
            <person name="Takaki Y."/>
            <person name="Nishi S."/>
            <person name="Hori S."/>
            <person name="Arai W."/>
            <person name="Tsubouchi T."/>
            <person name="Morono Y."/>
            <person name="Uchiyama I."/>
            <person name="Ito T."/>
            <person name="Fujiyama A."/>
            <person name="Inagaki F."/>
            <person name="Takami H."/>
        </authorList>
    </citation>
    <scope>NUCLEOTIDE SEQUENCE</scope>
    <source>
        <strain evidence="10">Expedition CK06-06</strain>
    </source>
</reference>
<dbReference type="GO" id="GO:0006139">
    <property type="term" value="P:nucleobase-containing compound metabolic process"/>
    <property type="evidence" value="ECO:0007669"/>
    <property type="project" value="InterPro"/>
</dbReference>
<name>X1W1H5_9ZZZZ</name>
<dbReference type="SUPFAM" id="SSF52540">
    <property type="entry name" value="P-loop containing nucleoside triphosphate hydrolases"/>
    <property type="match status" value="1"/>
</dbReference>
<dbReference type="NCBIfam" id="TIGR00017">
    <property type="entry name" value="cmk"/>
    <property type="match status" value="1"/>
</dbReference>
<evidence type="ECO:0000256" key="5">
    <source>
        <dbReference type="ARBA" id="ARBA00022777"/>
    </source>
</evidence>
<evidence type="ECO:0000256" key="3">
    <source>
        <dbReference type="ARBA" id="ARBA00022679"/>
    </source>
</evidence>
<gene>
    <name evidence="10" type="ORF">S12H4_57251</name>
</gene>
<protein>
    <recommendedName>
        <fullName evidence="2">(d)CMP kinase</fullName>
        <ecNumber evidence="2">2.7.4.25</ecNumber>
    </recommendedName>
</protein>
<evidence type="ECO:0000313" key="10">
    <source>
        <dbReference type="EMBL" id="GAJ21965.1"/>
    </source>
</evidence>
<dbReference type="Pfam" id="PF02224">
    <property type="entry name" value="Cytidylate_kin"/>
    <property type="match status" value="1"/>
</dbReference>
<dbReference type="CDD" id="cd02020">
    <property type="entry name" value="CMPK"/>
    <property type="match status" value="1"/>
</dbReference>
<comment type="similarity">
    <text evidence="1">Belongs to the cytidylate kinase family. Type 1 subfamily.</text>
</comment>
<feature type="non-terminal residue" evidence="10">
    <location>
        <position position="1"/>
    </location>
</feature>
<dbReference type="InterPro" id="IPR011994">
    <property type="entry name" value="Cytidylate_kinase_dom"/>
</dbReference>
<evidence type="ECO:0000259" key="9">
    <source>
        <dbReference type="Pfam" id="PF02224"/>
    </source>
</evidence>
<dbReference type="Gene3D" id="3.40.50.300">
    <property type="entry name" value="P-loop containing nucleotide triphosphate hydrolases"/>
    <property type="match status" value="1"/>
</dbReference>
<proteinExistence type="inferred from homology"/>
<keyword evidence="4" id="KW-0547">Nucleotide-binding</keyword>
<comment type="catalytic activity">
    <reaction evidence="7">
        <text>dCMP + ATP = dCDP + ADP</text>
        <dbReference type="Rhea" id="RHEA:25094"/>
        <dbReference type="ChEBI" id="CHEBI:30616"/>
        <dbReference type="ChEBI" id="CHEBI:57566"/>
        <dbReference type="ChEBI" id="CHEBI:58593"/>
        <dbReference type="ChEBI" id="CHEBI:456216"/>
        <dbReference type="EC" id="2.7.4.25"/>
    </reaction>
</comment>
<evidence type="ECO:0000256" key="7">
    <source>
        <dbReference type="ARBA" id="ARBA00047615"/>
    </source>
</evidence>
<evidence type="ECO:0000256" key="8">
    <source>
        <dbReference type="ARBA" id="ARBA00048478"/>
    </source>
</evidence>
<evidence type="ECO:0000256" key="1">
    <source>
        <dbReference type="ARBA" id="ARBA00009427"/>
    </source>
</evidence>
<accession>X1W1H5</accession>
<evidence type="ECO:0000256" key="6">
    <source>
        <dbReference type="ARBA" id="ARBA00022840"/>
    </source>
</evidence>
<keyword evidence="3" id="KW-0808">Transferase</keyword>
<comment type="caution">
    <text evidence="10">The sequence shown here is derived from an EMBL/GenBank/DDBJ whole genome shotgun (WGS) entry which is preliminary data.</text>
</comment>
<dbReference type="EC" id="2.7.4.25" evidence="2"/>
<feature type="domain" description="Cytidylate kinase" evidence="9">
    <location>
        <begin position="1"/>
        <end position="130"/>
    </location>
</feature>
<keyword evidence="5" id="KW-0418">Kinase</keyword>
<comment type="catalytic activity">
    <reaction evidence="8">
        <text>CMP + ATP = CDP + ADP</text>
        <dbReference type="Rhea" id="RHEA:11600"/>
        <dbReference type="ChEBI" id="CHEBI:30616"/>
        <dbReference type="ChEBI" id="CHEBI:58069"/>
        <dbReference type="ChEBI" id="CHEBI:60377"/>
        <dbReference type="ChEBI" id="CHEBI:456216"/>
        <dbReference type="EC" id="2.7.4.25"/>
    </reaction>
</comment>
<dbReference type="EMBL" id="BARW01036990">
    <property type="protein sequence ID" value="GAJ21965.1"/>
    <property type="molecule type" value="Genomic_DNA"/>
</dbReference>